<dbReference type="PROSITE" id="PS50045">
    <property type="entry name" value="SIGMA54_INTERACT_4"/>
    <property type="match status" value="1"/>
</dbReference>
<dbReference type="Gene3D" id="1.10.10.60">
    <property type="entry name" value="Homeodomain-like"/>
    <property type="match status" value="1"/>
</dbReference>
<evidence type="ECO:0000256" key="2">
    <source>
        <dbReference type="ARBA" id="ARBA00022840"/>
    </source>
</evidence>
<organism evidence="6">
    <name type="scientific">marine sediment metagenome</name>
    <dbReference type="NCBI Taxonomy" id="412755"/>
    <lineage>
        <taxon>unclassified sequences</taxon>
        <taxon>metagenomes</taxon>
        <taxon>ecological metagenomes</taxon>
    </lineage>
</organism>
<dbReference type="InterPro" id="IPR002197">
    <property type="entry name" value="HTH_Fis"/>
</dbReference>
<proteinExistence type="predicted"/>
<dbReference type="Pfam" id="PF02954">
    <property type="entry name" value="HTH_8"/>
    <property type="match status" value="1"/>
</dbReference>
<keyword evidence="2" id="KW-0067">ATP-binding</keyword>
<dbReference type="PROSITE" id="PS00688">
    <property type="entry name" value="SIGMA54_INTERACT_3"/>
    <property type="match status" value="1"/>
</dbReference>
<feature type="non-terminal residue" evidence="6">
    <location>
        <position position="1"/>
    </location>
</feature>
<gene>
    <name evidence="6" type="ORF">S01H1_56704</name>
</gene>
<evidence type="ECO:0000256" key="1">
    <source>
        <dbReference type="ARBA" id="ARBA00022741"/>
    </source>
</evidence>
<keyword evidence="1" id="KW-0547">Nucleotide-binding</keyword>
<evidence type="ECO:0000313" key="6">
    <source>
        <dbReference type="EMBL" id="GAG20636.1"/>
    </source>
</evidence>
<dbReference type="InterPro" id="IPR025944">
    <property type="entry name" value="Sigma_54_int_dom_CS"/>
</dbReference>
<keyword evidence="4" id="KW-0804">Transcription</keyword>
<dbReference type="InterPro" id="IPR009057">
    <property type="entry name" value="Homeodomain-like_sf"/>
</dbReference>
<evidence type="ECO:0000256" key="3">
    <source>
        <dbReference type="ARBA" id="ARBA00023015"/>
    </source>
</evidence>
<dbReference type="InterPro" id="IPR058031">
    <property type="entry name" value="AAA_lid_NorR"/>
</dbReference>
<comment type="caution">
    <text evidence="6">The sequence shown here is derived from an EMBL/GenBank/DDBJ whole genome shotgun (WGS) entry which is preliminary data.</text>
</comment>
<dbReference type="PRINTS" id="PR01590">
    <property type="entry name" value="HTHFIS"/>
</dbReference>
<dbReference type="GO" id="GO:0005524">
    <property type="term" value="F:ATP binding"/>
    <property type="evidence" value="ECO:0007669"/>
    <property type="project" value="UniProtKB-KW"/>
</dbReference>
<dbReference type="Gene3D" id="1.10.8.60">
    <property type="match status" value="1"/>
</dbReference>
<sequence length="121" mass="13269">NGLFAKDVQGVSEAAMGELCEYQWPGNVRELENVIERAVILEEGTSISSENFPFKKGVGALSVSDLGGGSDSLSIKKRSVELERDLIKRALEETGGNKTKASKILEISHRALIYKIKNYKL</sequence>
<dbReference type="GO" id="GO:0006355">
    <property type="term" value="P:regulation of DNA-templated transcription"/>
    <property type="evidence" value="ECO:0007669"/>
    <property type="project" value="InterPro"/>
</dbReference>
<evidence type="ECO:0000259" key="5">
    <source>
        <dbReference type="PROSITE" id="PS50045"/>
    </source>
</evidence>
<protein>
    <recommendedName>
        <fullName evidence="5">Sigma-54 factor interaction domain-containing protein</fullName>
    </recommendedName>
</protein>
<keyword evidence="3" id="KW-0805">Transcription regulation</keyword>
<dbReference type="Pfam" id="PF25601">
    <property type="entry name" value="AAA_lid_14"/>
    <property type="match status" value="1"/>
</dbReference>
<evidence type="ECO:0000256" key="4">
    <source>
        <dbReference type="ARBA" id="ARBA00023163"/>
    </source>
</evidence>
<name>X0X6N2_9ZZZZ</name>
<dbReference type="SUPFAM" id="SSF46689">
    <property type="entry name" value="Homeodomain-like"/>
    <property type="match status" value="1"/>
</dbReference>
<feature type="domain" description="Sigma-54 factor interaction" evidence="5">
    <location>
        <begin position="1"/>
        <end position="40"/>
    </location>
</feature>
<dbReference type="InterPro" id="IPR002078">
    <property type="entry name" value="Sigma_54_int"/>
</dbReference>
<dbReference type="AlphaFoldDB" id="X0X6N2"/>
<dbReference type="EMBL" id="BARS01036938">
    <property type="protein sequence ID" value="GAG20636.1"/>
    <property type="molecule type" value="Genomic_DNA"/>
</dbReference>
<accession>X0X6N2</accession>
<dbReference type="PANTHER" id="PTHR32071">
    <property type="entry name" value="TRANSCRIPTIONAL REGULATORY PROTEIN"/>
    <property type="match status" value="1"/>
</dbReference>
<reference evidence="6" key="1">
    <citation type="journal article" date="2014" name="Front. Microbiol.">
        <title>High frequency of phylogenetically diverse reductive dehalogenase-homologous genes in deep subseafloor sedimentary metagenomes.</title>
        <authorList>
            <person name="Kawai M."/>
            <person name="Futagami T."/>
            <person name="Toyoda A."/>
            <person name="Takaki Y."/>
            <person name="Nishi S."/>
            <person name="Hori S."/>
            <person name="Arai W."/>
            <person name="Tsubouchi T."/>
            <person name="Morono Y."/>
            <person name="Uchiyama I."/>
            <person name="Ito T."/>
            <person name="Fujiyama A."/>
            <person name="Inagaki F."/>
            <person name="Takami H."/>
        </authorList>
    </citation>
    <scope>NUCLEOTIDE SEQUENCE</scope>
    <source>
        <strain evidence="6">Expedition CK06-06</strain>
    </source>
</reference>
<dbReference type="GO" id="GO:0043565">
    <property type="term" value="F:sequence-specific DNA binding"/>
    <property type="evidence" value="ECO:0007669"/>
    <property type="project" value="InterPro"/>
</dbReference>